<evidence type="ECO:0000259" key="1">
    <source>
        <dbReference type="PROSITE" id="PS50151"/>
    </source>
</evidence>
<evidence type="ECO:0000313" key="2">
    <source>
        <dbReference type="EMBL" id="TES84369.1"/>
    </source>
</evidence>
<protein>
    <recommendedName>
        <fullName evidence="1">UVR domain-containing protein</fullName>
    </recommendedName>
</protein>
<dbReference type="EMBL" id="SOKU01000333">
    <property type="protein sequence ID" value="TES84369.1"/>
    <property type="molecule type" value="Genomic_DNA"/>
</dbReference>
<dbReference type="AlphaFoldDB" id="A0A523QG05"/>
<accession>A0A523QG05</accession>
<dbReference type="Pfam" id="PF02151">
    <property type="entry name" value="UVR"/>
    <property type="match status" value="1"/>
</dbReference>
<evidence type="ECO:0000313" key="3">
    <source>
        <dbReference type="Proteomes" id="UP000320781"/>
    </source>
</evidence>
<dbReference type="PROSITE" id="PS50151">
    <property type="entry name" value="UVR"/>
    <property type="match status" value="1"/>
</dbReference>
<feature type="domain" description="UVR" evidence="1">
    <location>
        <begin position="218"/>
        <end position="253"/>
    </location>
</feature>
<proteinExistence type="predicted"/>
<dbReference type="Gene3D" id="4.10.860.10">
    <property type="entry name" value="UVR domain"/>
    <property type="match status" value="1"/>
</dbReference>
<reference evidence="2 3" key="1">
    <citation type="submission" date="2019-03" db="EMBL/GenBank/DDBJ databases">
        <title>Metabolic potential of uncultured bacteria and archaea associated with petroleum seepage in deep-sea sediments.</title>
        <authorList>
            <person name="Dong X."/>
            <person name="Hubert C."/>
        </authorList>
    </citation>
    <scope>NUCLEOTIDE SEQUENCE [LARGE SCALE GENOMIC DNA]</scope>
    <source>
        <strain evidence="2">E44_bin92</strain>
    </source>
</reference>
<dbReference type="InterPro" id="IPR001943">
    <property type="entry name" value="UVR_dom"/>
</dbReference>
<dbReference type="Proteomes" id="UP000320781">
    <property type="component" value="Unassembled WGS sequence"/>
</dbReference>
<gene>
    <name evidence="2" type="ORF">E3J95_06750</name>
</gene>
<name>A0A523QG05_UNCAE</name>
<sequence>MNSNKDISGIIRDWEYQPGQTSARKIRGRDGKEKIQMRIELGLLQMETQGRPDGERPHGKASLLDYHLSRLDEYRAKHGSTKGFKLNKDECEGLYREALQYYQRYLSLFSLKDYGGVVRDTERNLRAHNLAESYAVDEEYRRIFTMYVPYIIMMNAKAKALMEQEKKKYNKALTEVKRGIQRIDDFLSNRGQSELSEKSEEIASLRELGEEIHRKKPLTELDKLKLELEDAVKRENFEKAAKLRDVIKKRGDEE</sequence>
<organism evidence="2 3">
    <name type="scientific">Aerophobetes bacterium</name>
    <dbReference type="NCBI Taxonomy" id="2030807"/>
    <lineage>
        <taxon>Bacteria</taxon>
        <taxon>Candidatus Aerophobota</taxon>
    </lineage>
</organism>
<comment type="caution">
    <text evidence="2">The sequence shown here is derived from an EMBL/GenBank/DDBJ whole genome shotgun (WGS) entry which is preliminary data.</text>
</comment>